<feature type="disulfide bond" evidence="13">
    <location>
        <begin position="1052"/>
        <end position="1064"/>
    </location>
</feature>
<dbReference type="InterPro" id="IPR013320">
    <property type="entry name" value="ConA-like_dom_sf"/>
</dbReference>
<feature type="disulfide bond" evidence="13">
    <location>
        <begin position="869"/>
        <end position="878"/>
    </location>
</feature>
<evidence type="ECO:0000256" key="5">
    <source>
        <dbReference type="ARBA" id="ARBA00022737"/>
    </source>
</evidence>
<dbReference type="CDD" id="cd00110">
    <property type="entry name" value="LamG"/>
    <property type="match status" value="5"/>
</dbReference>
<dbReference type="SMART" id="SM00281">
    <property type="entry name" value="LamB"/>
    <property type="match status" value="2"/>
</dbReference>
<evidence type="ECO:0000313" key="21">
    <source>
        <dbReference type="Proteomes" id="UP000075880"/>
    </source>
</evidence>
<feature type="disulfide bond" evidence="13">
    <location>
        <begin position="1026"/>
        <end position="1035"/>
    </location>
</feature>
<feature type="domain" description="Laminin EGF-like" evidence="17">
    <location>
        <begin position="961"/>
        <end position="1004"/>
    </location>
</feature>
<dbReference type="Pfam" id="PF00054">
    <property type="entry name" value="Laminin_G_1"/>
    <property type="match status" value="2"/>
</dbReference>
<feature type="disulfide bond" evidence="13">
    <location>
        <begin position="1054"/>
        <end position="1071"/>
    </location>
</feature>
<feature type="domain" description="Laminin G" evidence="16">
    <location>
        <begin position="2726"/>
        <end position="2939"/>
    </location>
</feature>
<feature type="domain" description="Laminin G" evidence="16">
    <location>
        <begin position="2537"/>
        <end position="2722"/>
    </location>
</feature>
<evidence type="ECO:0000256" key="2">
    <source>
        <dbReference type="ARBA" id="ARBA00022525"/>
    </source>
</evidence>
<feature type="disulfide bond" evidence="13">
    <location>
        <begin position="1247"/>
        <end position="1259"/>
    </location>
</feature>
<dbReference type="FunFam" id="2.10.25.10:FF:000065">
    <property type="entry name" value="Laminin subunit beta 1"/>
    <property type="match status" value="1"/>
</dbReference>
<dbReference type="FunFam" id="2.10.25.10:FF:000580">
    <property type="entry name" value="Wing blister, isoform B"/>
    <property type="match status" value="1"/>
</dbReference>
<feature type="disulfide bond" evidence="13">
    <location>
        <begin position="1268"/>
        <end position="1277"/>
    </location>
</feature>
<feature type="disulfide bond" evidence="13">
    <location>
        <begin position="1154"/>
        <end position="1171"/>
    </location>
</feature>
<dbReference type="GO" id="GO:0009888">
    <property type="term" value="P:tissue development"/>
    <property type="evidence" value="ECO:0007669"/>
    <property type="project" value="TreeGrafter"/>
</dbReference>
<dbReference type="Pfam" id="PF24973">
    <property type="entry name" value="EGF_LMN_ATRN"/>
    <property type="match status" value="2"/>
</dbReference>
<dbReference type="Gene3D" id="2.60.120.200">
    <property type="match status" value="5"/>
</dbReference>
<dbReference type="SMART" id="SM00181">
    <property type="entry name" value="EGF"/>
    <property type="match status" value="12"/>
</dbReference>
<feature type="domain" description="Laminin EGF-like" evidence="17">
    <location>
        <begin position="849"/>
        <end position="899"/>
    </location>
</feature>
<evidence type="ECO:0000259" key="19">
    <source>
        <dbReference type="PROSITE" id="PS51117"/>
    </source>
</evidence>
<dbReference type="FunFam" id="2.60.120.200:FF:000200">
    <property type="entry name" value="Laminin subunit alpha-3"/>
    <property type="match status" value="1"/>
</dbReference>
<evidence type="ECO:0000256" key="13">
    <source>
        <dbReference type="PROSITE-ProRule" id="PRU00460"/>
    </source>
</evidence>
<feature type="disulfide bond" evidence="13">
    <location>
        <begin position="978"/>
        <end position="987"/>
    </location>
</feature>
<dbReference type="PROSITE" id="PS50027">
    <property type="entry name" value="EGF_LAM_2"/>
    <property type="match status" value="12"/>
</dbReference>
<evidence type="ECO:0000256" key="7">
    <source>
        <dbReference type="ARBA" id="ARBA00022889"/>
    </source>
</evidence>
<feature type="disulfide bond" evidence="12">
    <location>
        <begin position="3285"/>
        <end position="3312"/>
    </location>
</feature>
<feature type="domain" description="Laminin EGF-like" evidence="17">
    <location>
        <begin position="1005"/>
        <end position="1051"/>
    </location>
</feature>
<protein>
    <submittedName>
        <fullName evidence="20">Uncharacterized protein</fullName>
    </submittedName>
</protein>
<dbReference type="FunFam" id="2.10.25.10:FF:000090">
    <property type="entry name" value="laminin subunit alpha"/>
    <property type="match status" value="2"/>
</dbReference>
<evidence type="ECO:0000313" key="20">
    <source>
        <dbReference type="EnsemblMetazoa" id="ENSAATROPP009805"/>
    </source>
</evidence>
<dbReference type="FunFam" id="2.10.25.10:FF:000069">
    <property type="entry name" value="Laminin subunit alpha 1"/>
    <property type="match status" value="1"/>
</dbReference>
<dbReference type="InterPro" id="IPR056863">
    <property type="entry name" value="LMN_ATRN_NET-like_EGF"/>
</dbReference>
<dbReference type="SMART" id="SM00282">
    <property type="entry name" value="LamG"/>
    <property type="match status" value="5"/>
</dbReference>
<evidence type="ECO:0000256" key="9">
    <source>
        <dbReference type="ARBA" id="ARBA00023157"/>
    </source>
</evidence>
<evidence type="ECO:0000256" key="6">
    <source>
        <dbReference type="ARBA" id="ARBA00022869"/>
    </source>
</evidence>
<dbReference type="InterPro" id="IPR000034">
    <property type="entry name" value="Laminin_IV"/>
</dbReference>
<dbReference type="PROSITE" id="PS01248">
    <property type="entry name" value="EGF_LAM_1"/>
    <property type="match status" value="9"/>
</dbReference>
<keyword evidence="7" id="KW-0130">Cell adhesion</keyword>
<feature type="disulfide bond" evidence="13">
    <location>
        <begin position="1073"/>
        <end position="1082"/>
    </location>
</feature>
<feature type="compositionally biased region" description="Basic and acidic residues" evidence="14">
    <location>
        <begin position="34"/>
        <end position="58"/>
    </location>
</feature>
<dbReference type="SMART" id="SM00136">
    <property type="entry name" value="LamNT"/>
    <property type="match status" value="1"/>
</dbReference>
<keyword evidence="8" id="KW-0175">Coiled coil</keyword>
<feature type="disulfide bond" evidence="13">
    <location>
        <begin position="1152"/>
        <end position="1164"/>
    </location>
</feature>
<dbReference type="PRINTS" id="PR00011">
    <property type="entry name" value="EGFLAMININ"/>
</dbReference>
<keyword evidence="10" id="KW-0325">Glycoprotein</keyword>
<accession>A0AAG5DG34</accession>
<feature type="signal peptide" evidence="15">
    <location>
        <begin position="1"/>
        <end position="24"/>
    </location>
</feature>
<evidence type="ECO:0000256" key="12">
    <source>
        <dbReference type="PROSITE-ProRule" id="PRU00122"/>
    </source>
</evidence>
<dbReference type="Proteomes" id="UP000075880">
    <property type="component" value="Unassembled WGS sequence"/>
</dbReference>
<dbReference type="FunFam" id="2.60.120.200:FF:000219">
    <property type="entry name" value="Wing blister, isoform B"/>
    <property type="match status" value="1"/>
</dbReference>
<feature type="disulfide bond" evidence="13">
    <location>
        <begin position="1103"/>
        <end position="1115"/>
    </location>
</feature>
<keyword evidence="9 13" id="KW-1015">Disulfide bond</keyword>
<dbReference type="SUPFAM" id="SSF57184">
    <property type="entry name" value="Growth factor receptor domain"/>
    <property type="match status" value="1"/>
</dbReference>
<evidence type="ECO:0000256" key="14">
    <source>
        <dbReference type="SAM" id="MobiDB-lite"/>
    </source>
</evidence>
<dbReference type="EnsemblMetazoa" id="ENSAATROPT010868">
    <property type="protein sequence ID" value="ENSAATROPP009805"/>
    <property type="gene ID" value="ENSAATROPG008837"/>
</dbReference>
<dbReference type="GO" id="GO:0007411">
    <property type="term" value="P:axon guidance"/>
    <property type="evidence" value="ECO:0007669"/>
    <property type="project" value="TreeGrafter"/>
</dbReference>
<dbReference type="InterPro" id="IPR000742">
    <property type="entry name" value="EGF"/>
</dbReference>
<feature type="domain" description="Laminin EGF-like" evidence="17">
    <location>
        <begin position="1247"/>
        <end position="1292"/>
    </location>
</feature>
<dbReference type="SMART" id="SM00180">
    <property type="entry name" value="EGF_Lam"/>
    <property type="match status" value="17"/>
</dbReference>
<feature type="disulfide bond" evidence="13">
    <location>
        <begin position="1105"/>
        <end position="1122"/>
    </location>
</feature>
<feature type="disulfide bond" evidence="13">
    <location>
        <begin position="1005"/>
        <end position="1017"/>
    </location>
</feature>
<dbReference type="SUPFAM" id="SSF49899">
    <property type="entry name" value="Concanavalin A-like lectins/glucanases"/>
    <property type="match status" value="5"/>
</dbReference>
<keyword evidence="3" id="KW-0272">Extracellular matrix</keyword>
<dbReference type="Pfam" id="PF00052">
    <property type="entry name" value="Laminin_B"/>
    <property type="match status" value="2"/>
</dbReference>
<dbReference type="FunFam" id="2.60.120.200:FF:000167">
    <property type="entry name" value="Laminin subunit alpha-3"/>
    <property type="match status" value="1"/>
</dbReference>
<dbReference type="Gene3D" id="2.60.120.260">
    <property type="entry name" value="Galactose-binding domain-like"/>
    <property type="match status" value="1"/>
</dbReference>
<feature type="disulfide bond" evidence="13">
    <location>
        <begin position="1173"/>
        <end position="1182"/>
    </location>
</feature>
<dbReference type="InterPro" id="IPR009030">
    <property type="entry name" value="Growth_fac_rcpt_cys_sf"/>
</dbReference>
<dbReference type="FunFam" id="2.10.25.10:FF:000561">
    <property type="entry name" value="Wing blister, isoform B"/>
    <property type="match status" value="1"/>
</dbReference>
<dbReference type="FunFam" id="2.10.25.10:FF:000512">
    <property type="entry name" value="Laminin subunit alpha 1"/>
    <property type="match status" value="1"/>
</dbReference>
<keyword evidence="5" id="KW-0677">Repeat</keyword>
<evidence type="ECO:0000256" key="4">
    <source>
        <dbReference type="ARBA" id="ARBA00022729"/>
    </source>
</evidence>
<feature type="disulfide bond" evidence="13">
    <location>
        <begin position="567"/>
        <end position="576"/>
    </location>
</feature>
<feature type="disulfide bond" evidence="13">
    <location>
        <begin position="1318"/>
        <end position="1327"/>
    </location>
</feature>
<dbReference type="InterPro" id="IPR001791">
    <property type="entry name" value="Laminin_G"/>
</dbReference>
<dbReference type="InterPro" id="IPR050440">
    <property type="entry name" value="Laminin/Netrin_ECM"/>
</dbReference>
<feature type="domain" description="Laminin EGF-like" evidence="17">
    <location>
        <begin position="1052"/>
        <end position="1102"/>
    </location>
</feature>
<feature type="disulfide bond" evidence="13">
    <location>
        <begin position="1745"/>
        <end position="1754"/>
    </location>
</feature>
<sequence>MSRKMCAFGGGLLWHSVLVTLTCASLLGAGVSGSREERDDVTVEEMLRRDSRAAKPEQPEYGGQLTGEEHGNDAEEVMLVGHSVRHRQARTKQLWRATHRTRHAGRQELKLLSGLTVSTATTDYEQQLPKASGVWPSFFNVALRATISVNATCGQTGREEYCRITQESTGRSRGSQCGICDANNPDPEKRHPITNIVDGTNSWWQSPSLQKGAKNDRVTINLDLGQLYQIVFFTMRAAISPLPAAWVLEKSMDGREYEPWQYFASDDAECRERFGMPAYSANYIFKSDSEVICSTQFSSFEPLENGEINLSLISGRPSEKTTSPELQNFTLARFVRIRLLRMQSALHQNGSLLDVAAQAKRSFYTVRSLRIGGRCFCSGHAGKCKTMDNNIDNQPQCECVHNTCGTHCDRCCPLYNQRPYRIGTPVGANKCEKCECHGHAKSCYYDKTVDEQHLSKSIRGKMSGGGVCQNCTDFTTGINCERCLPGYFRPADRLPSHEQPCLPCDCGAPGATGECSPLGGECRCREGFTGPRCTECLPGHAGERCNRCECDPRGTLLGRQCDEECTCKAHVDGPRCDRCAPGYFALQANVADGCLKCYCSGVGEKCTGATVEASSYETMQGWTVTNLAMSEQIVPTKDNETGHLVFGMFEMPDTEAVYWKAPPGYLGNLLKSYGTRLSFKMIWITVRGDTSGKPTVGPGLVLVGRNGMKIAYGEESYDEAGEATVEVPLKENNWYHVPRTIKDIITRLRRTEYHGDPVTRTQFMAVLTDVEAVLLRGTYHTDQVESVLVEAQLFTGSTTRNSSIEHSLIEQCECPAGYRGTSCEECDFGYVRIFVTSVTHERIGRCIPCSMCHGHAASCDLETGACGTCLHNTAGTNCERCLPGFYGNATIGRVGDCKRCACPLAEPGNNFSPNCQSKSATEMDEYVCTQCPIGYTGDHCELCDDGYYGDPTVIGSQCLPCPCHGGPCKAQTGECIECLGNTEGWRCERCKTGYWGIPDDGCEPCSCSEVGALENVCDVTTGQCICKPRYGGRRCDECDVGYGNLDLDCPACACHANGSASDLCNTVTGQCECNAGTDGLHCSHCKEGYFGLSEEQPDACQGCNCHTTGSLGPECDTRTGQCRCRPNIEGRQCNLCRKGYWNLNAGDGCVPCSCDANGSELEGCDLHTGQCFCKPGVEGISCDRCQVGYYGFSAQGCKRCDVCTSPAYVCDPDTGRCICPANSHGHECRSCIANTWGNEFQRGCKHCACDIVGSIGQSCDKQNGQCSCKEGYTGRQCNECAAGYYGYPICQRCACDERGTVQSDNGTFPCDRNGQCQCKSMVYGKKCDECRQGTFGLTAIHPDGCTRCFCFGRADECTQSDHSWGQVRLQGARNLSVEYLERQEGQSEVDYVAILQLEGSRTHREDVNITSMNNLDLIPSSTGNVSIGSYVMFRYPLYFQLPPQFLGDRISSYGGLLNFILITGGANVNIPEPSLRQFPLVQLHTHENLVLDYYEHPVRYGQTVESHSVRLFGSLWRNHYDGSWINRTILMTALQNVRHIFIRGTITMDFQEVVLTNVTLDTAIFVAGAENNHAYGVERCSCPPKFSGLSCQNPGSGYYRHRLPIVDLEWATIEDMIGKVLPCGCNGRSEACDPETSVCLDCRNNTGGEHCERCAEGFYGDPNIGQCSACPCPETRKNFARGCTVRGSDVHCICKQGYTGALCDNCMRGYYGHPHLDNGHCEACECNREGSISDECDRYTGECHCRPGVTGKKCDRCELPKHIVQDHRCKICDNCTVTLIDDFEVLSSRLDEETSHIDRNGIPAPWVELTKYETRTRQLANRVARLLEAEDTAKKFTVDFAEPLKRNATRLGKRLGKLDKRVTNREEEIGKCTERANEMFDEINVIDSDLRGTIEVLKNYGVGDHHIKLPLAVKEANDLMADILDRYRKMEFDETVMECATKQFDHWSNVSKTVERQNRRLDDLKFEIEQINYKADNLQNYTVQVFRHVQETEVYQTTNQKHFNRARDGYAQALEDDAAVRKLLDTNIMSATDVALVQLDDNYGQLEQDNQRLHVLVGDLTESTEDLIREKSILLETQVPKAIRHAQQLKAKADHIRNKFQTTEDASAKAMEASQAYENIIAAIVSAQQSADNATNMVEKADQLIHPQHDVTISDQSRRALEVSTNLTNRANRELTKATVLNETMIQKEKTVQNLKDQIWETAIKNNNLMDELGKVERGEAMKTVQSDLDRAGIVSEQMKFVRQDAINLNSDVYKLKLKLKSLEPEWDTKFGMAEENVSQTFGNIRKAKDKLNGMEALAKTQGERFKTWNQTFAAHLQELRDLIAMAKHKAEGIRVSMESAEQCIRSYAPATFGPSTTNRLVMSLALTDSNVQSSPLAYIEGDDRRFIALELRQRKIRMLWSLNGTIAEVTHPQEIKVRDLKNDDAWYFIDATRTFNLGTLNVRRMSPTGVLINARPVSGASSPAYTTLNVSPSNRIWVGGIPDDLRVPELEPSQGLGVAVSQLYVDQRQIGLWHFTTSSGNCSGAMLGPQEIASSTNERNFNGNGYAVLKRASDAKTKAQFSLSLSFKTLDEDALIFLALDEKNNRSVSLTLYQGRLVFRVDYGDDTRLEINTTKRYNTGSWVVVEASRQYRRSTTDEGVLKVNGDEPIPGWPTKPIGAAMLPVLSENYYLGGVPPGFKTGTTKAPGADHAFLGCVKGLLIGGSSYDPLDSTTHFGIETSCDSTIVQAGFFGQGYVELPSFSLKKRANFGFVFRTMQPDCLLLLSAYPTRVLVDYDAKDTLGNYSVFLSEGRLNLWMDAGTGRIELVSNDTLNDGEYHVLAVVKQGRHVELRVDDRLQMAKSLQSSVVNMPGASGGLFIGGIPDDPAFDSLTKVFEGLEGVVANVVFNNQTLSFGQAINFTNVQMGRTGPAMGSQGLYTALMKTEPIGRSFKAAPEGCHRVGSYSYEPNAFKYGDKPQSYSVVTVPARHIWQRNFHIEFDFRTFYPNGILFVALGTKEKAKHFIMLSLKDGLLKLTVRGRKREQLLLPPKLNDGQWHHVTLNSIKKKATLIVQIGSSHSSAQLKLPKKLNAANALHIGGLPDEVPILPRELQPRPEEFKGCLRKFSINNNTQDLARPGRHLNVGQCFPRIERGSYFPGDAYAIYKRNFNVGKFVEIELEVRTSEMNGILMSVADQINGFPALSLEISNGNIILSVDNGDGNPTRLSTSLPSKYTLCDNRWHNISALYEDHQIVLRVNEYPPSTLLPHGTTGFGRVNTKAPLYIGGLPDAASSGTLLMRENFKGCIRNIVVRNERKDWTDMDDLHNVLLSECLSVN</sequence>
<dbReference type="FunFam" id="2.10.25.10:FF:000242">
    <property type="entry name" value="Laminin subunit alpha 1"/>
    <property type="match status" value="1"/>
</dbReference>
<dbReference type="FunFam" id="2.10.25.10:FF:000082">
    <property type="entry name" value="Laminin subunit alpha 1"/>
    <property type="match status" value="1"/>
</dbReference>
<evidence type="ECO:0000259" key="17">
    <source>
        <dbReference type="PROSITE" id="PS50027"/>
    </source>
</evidence>
<dbReference type="GO" id="GO:0007155">
    <property type="term" value="P:cell adhesion"/>
    <property type="evidence" value="ECO:0007669"/>
    <property type="project" value="UniProtKB-KW"/>
</dbReference>
<feature type="domain" description="Laminin EGF-like" evidence="17">
    <location>
        <begin position="548"/>
        <end position="596"/>
    </location>
</feature>
<evidence type="ECO:0000256" key="11">
    <source>
        <dbReference type="ARBA" id="ARBA00023292"/>
    </source>
</evidence>
<feature type="domain" description="Laminin EGF-like" evidence="17">
    <location>
        <begin position="1724"/>
        <end position="1771"/>
    </location>
</feature>
<keyword evidence="2" id="KW-0964">Secreted</keyword>
<evidence type="ECO:0000256" key="1">
    <source>
        <dbReference type="ARBA" id="ARBA00004302"/>
    </source>
</evidence>
<feature type="disulfide bond" evidence="13">
    <location>
        <begin position="1007"/>
        <end position="1024"/>
    </location>
</feature>
<dbReference type="GO" id="GO:0005604">
    <property type="term" value="C:basement membrane"/>
    <property type="evidence" value="ECO:0007669"/>
    <property type="project" value="UniProtKB-SubCell"/>
</dbReference>
<dbReference type="PANTHER" id="PTHR10574">
    <property type="entry name" value="NETRIN/LAMININ-RELATED"/>
    <property type="match status" value="1"/>
</dbReference>
<dbReference type="Pfam" id="PF02210">
    <property type="entry name" value="Laminin_G_2"/>
    <property type="match status" value="3"/>
</dbReference>
<keyword evidence="6" id="KW-0084">Basement membrane</keyword>
<evidence type="ECO:0000256" key="15">
    <source>
        <dbReference type="SAM" id="SignalP"/>
    </source>
</evidence>
<dbReference type="FunFam" id="2.10.25.10:FF:000034">
    <property type="entry name" value="Laminin subunit alpha 3"/>
    <property type="match status" value="1"/>
</dbReference>
<dbReference type="Gene3D" id="2.10.25.10">
    <property type="entry name" value="Laminin"/>
    <property type="match status" value="15"/>
</dbReference>
<keyword evidence="21" id="KW-1185">Reference proteome</keyword>
<comment type="caution">
    <text evidence="13">Lacks conserved residue(s) required for the propagation of feature annotation.</text>
</comment>
<feature type="disulfide bond" evidence="13">
    <location>
        <begin position="1724"/>
        <end position="1736"/>
    </location>
</feature>
<dbReference type="GO" id="GO:0009887">
    <property type="term" value="P:animal organ morphogenesis"/>
    <property type="evidence" value="ECO:0007669"/>
    <property type="project" value="TreeGrafter"/>
</dbReference>
<feature type="chain" id="PRO_5042598653" evidence="15">
    <location>
        <begin position="25"/>
        <end position="3316"/>
    </location>
</feature>
<feature type="domain" description="Laminin N-terminal" evidence="19">
    <location>
        <begin position="130"/>
        <end position="374"/>
    </location>
</feature>
<organism evidence="20 21">
    <name type="scientific">Anopheles atroparvus</name>
    <name type="common">European mosquito</name>
    <dbReference type="NCBI Taxonomy" id="41427"/>
    <lineage>
        <taxon>Eukaryota</taxon>
        <taxon>Metazoa</taxon>
        <taxon>Ecdysozoa</taxon>
        <taxon>Arthropoda</taxon>
        <taxon>Hexapoda</taxon>
        <taxon>Insecta</taxon>
        <taxon>Pterygota</taxon>
        <taxon>Neoptera</taxon>
        <taxon>Endopterygota</taxon>
        <taxon>Diptera</taxon>
        <taxon>Nematocera</taxon>
        <taxon>Culicoidea</taxon>
        <taxon>Culicidae</taxon>
        <taxon>Anophelinae</taxon>
        <taxon>Anopheles</taxon>
    </lineage>
</organism>
<dbReference type="PROSITE" id="PS51117">
    <property type="entry name" value="LAMININ_NTER"/>
    <property type="match status" value="1"/>
</dbReference>
<feature type="disulfide bond" evidence="13">
    <location>
        <begin position="1726"/>
        <end position="1743"/>
    </location>
</feature>
<dbReference type="GO" id="GO:0005201">
    <property type="term" value="F:extracellular matrix structural constituent"/>
    <property type="evidence" value="ECO:0007669"/>
    <property type="project" value="TreeGrafter"/>
</dbReference>
<comment type="subcellular location">
    <subcellularLocation>
        <location evidence="1">Secreted</location>
        <location evidence="1">Extracellular space</location>
        <location evidence="1">Extracellular matrix</location>
        <location evidence="1">Basement membrane</location>
    </subcellularLocation>
</comment>
<dbReference type="CDD" id="cd00055">
    <property type="entry name" value="EGF_Lam"/>
    <property type="match status" value="17"/>
</dbReference>
<evidence type="ECO:0000256" key="3">
    <source>
        <dbReference type="ARBA" id="ARBA00022530"/>
    </source>
</evidence>
<keyword evidence="4 15" id="KW-0732">Signal</keyword>
<feature type="domain" description="Laminin EGF-like" evidence="17">
    <location>
        <begin position="1623"/>
        <end position="1669"/>
    </location>
</feature>
<feature type="disulfide bond" evidence="13">
    <location>
        <begin position="1124"/>
        <end position="1133"/>
    </location>
</feature>
<feature type="disulfide bond" evidence="13">
    <location>
        <begin position="1642"/>
        <end position="1651"/>
    </location>
</feature>
<evidence type="ECO:0000259" key="18">
    <source>
        <dbReference type="PROSITE" id="PS51115"/>
    </source>
</evidence>
<feature type="disulfide bond" evidence="13">
    <location>
        <begin position="1249"/>
        <end position="1266"/>
    </location>
</feature>
<dbReference type="FunFam" id="2.10.25.10:FF:000074">
    <property type="entry name" value="Laminin subunit alpha"/>
    <property type="match status" value="2"/>
</dbReference>
<feature type="domain" description="Laminin IV type A" evidence="18">
    <location>
        <begin position="617"/>
        <end position="811"/>
    </location>
</feature>
<dbReference type="Pfam" id="PF00055">
    <property type="entry name" value="Laminin_N"/>
    <property type="match status" value="1"/>
</dbReference>
<dbReference type="PANTHER" id="PTHR10574:SF428">
    <property type="entry name" value="LAMININ SUBUNIT ALPHA-1-LIKE PROTEIN"/>
    <property type="match status" value="1"/>
</dbReference>
<feature type="domain" description="Laminin EGF-like" evidence="17">
    <location>
        <begin position="504"/>
        <end position="547"/>
    </location>
</feature>
<dbReference type="InterPro" id="IPR008211">
    <property type="entry name" value="Laminin_N"/>
</dbReference>
<dbReference type="FunFam" id="2.60.120.260:FF:000154">
    <property type="entry name" value="laminin subunit alpha-1 isoform X1"/>
    <property type="match status" value="1"/>
</dbReference>
<feature type="domain" description="Laminin G" evidence="16">
    <location>
        <begin position="2953"/>
        <end position="3127"/>
    </location>
</feature>
<feature type="domain" description="Laminin EGF-like" evidence="17">
    <location>
        <begin position="1293"/>
        <end position="1347"/>
    </location>
</feature>
<evidence type="ECO:0000256" key="8">
    <source>
        <dbReference type="ARBA" id="ARBA00023054"/>
    </source>
</evidence>
<dbReference type="InterPro" id="IPR002049">
    <property type="entry name" value="LE_dom"/>
</dbReference>
<feature type="domain" description="Laminin IV type A" evidence="18">
    <location>
        <begin position="1387"/>
        <end position="1579"/>
    </location>
</feature>
<evidence type="ECO:0000259" key="16">
    <source>
        <dbReference type="PROSITE" id="PS50025"/>
    </source>
</evidence>
<feature type="domain" description="Laminin EGF-like" evidence="17">
    <location>
        <begin position="1103"/>
        <end position="1151"/>
    </location>
</feature>
<feature type="domain" description="Laminin EGF-like" evidence="17">
    <location>
        <begin position="1152"/>
        <end position="1199"/>
    </location>
</feature>
<proteinExistence type="predicted"/>
<feature type="disulfide bond" evidence="13">
    <location>
        <begin position="524"/>
        <end position="533"/>
    </location>
</feature>
<dbReference type="Pfam" id="PF00053">
    <property type="entry name" value="EGF_laminin"/>
    <property type="match status" value="16"/>
</dbReference>
<dbReference type="SUPFAM" id="SSF57196">
    <property type="entry name" value="EGF/Laminin"/>
    <property type="match status" value="13"/>
</dbReference>
<feature type="region of interest" description="Disordered" evidence="14">
    <location>
        <begin position="34"/>
        <end position="71"/>
    </location>
</feature>
<dbReference type="FunFam" id="2.10.25.10:FF:000574">
    <property type="entry name" value="laminin subunit alpha-1 isoform X1"/>
    <property type="match status" value="1"/>
</dbReference>
<evidence type="ECO:0000256" key="10">
    <source>
        <dbReference type="ARBA" id="ARBA00023180"/>
    </source>
</evidence>
<reference evidence="20" key="1">
    <citation type="submission" date="2024-04" db="UniProtKB">
        <authorList>
            <consortium name="EnsemblMetazoa"/>
        </authorList>
    </citation>
    <scope>IDENTIFICATION</scope>
    <source>
        <strain evidence="20">EBRO</strain>
    </source>
</reference>
<keyword evidence="11 13" id="KW-0424">Laminin EGF-like domain</keyword>
<feature type="domain" description="Laminin G" evidence="16">
    <location>
        <begin position="3132"/>
        <end position="3312"/>
    </location>
</feature>
<dbReference type="PROSITE" id="PS50025">
    <property type="entry name" value="LAM_G_DOMAIN"/>
    <property type="match status" value="4"/>
</dbReference>
<name>A0AAG5DG34_ANOAO</name>
<dbReference type="PROSITE" id="PS51115">
    <property type="entry name" value="LAMININ_IVA"/>
    <property type="match status" value="2"/>
</dbReference>